<proteinExistence type="predicted"/>
<evidence type="ECO:0000313" key="4">
    <source>
        <dbReference type="EMBL" id="MBZ5751967.1"/>
    </source>
</evidence>
<dbReference type="Gene3D" id="2.160.10.10">
    <property type="entry name" value="Hexapeptide repeat proteins"/>
    <property type="match status" value="1"/>
</dbReference>
<reference evidence="4" key="1">
    <citation type="submission" date="2024-05" db="EMBL/GenBank/DDBJ databases">
        <title>Metabacillus sp. nov., isolated from the rhizosphere soil of tomato plants.</title>
        <authorList>
            <person name="Ma R."/>
        </authorList>
    </citation>
    <scope>NUCLEOTIDE SEQUENCE</scope>
    <source>
        <strain evidence="4">DBTR6</strain>
    </source>
</reference>
<dbReference type="NCBIfam" id="TIGR03570">
    <property type="entry name" value="NeuD_NnaD"/>
    <property type="match status" value="1"/>
</dbReference>
<feature type="domain" description="PglD N-terminal" evidence="3">
    <location>
        <begin position="2"/>
        <end position="77"/>
    </location>
</feature>
<dbReference type="InterPro" id="IPR020019">
    <property type="entry name" value="AcTrfase_PglD-like"/>
</dbReference>
<dbReference type="CDD" id="cd03360">
    <property type="entry name" value="LbH_AT_putative"/>
    <property type="match status" value="1"/>
</dbReference>
<dbReference type="Gene3D" id="3.40.50.20">
    <property type="match status" value="1"/>
</dbReference>
<protein>
    <submittedName>
        <fullName evidence="4">Acetyltransferase</fullName>
    </submittedName>
</protein>
<name>A0ABS7UVB7_9BACI</name>
<dbReference type="Pfam" id="PF00132">
    <property type="entry name" value="Hexapep"/>
    <property type="match status" value="2"/>
</dbReference>
<dbReference type="Pfam" id="PF17836">
    <property type="entry name" value="PglD_N"/>
    <property type="match status" value="1"/>
</dbReference>
<evidence type="ECO:0000259" key="3">
    <source>
        <dbReference type="Pfam" id="PF17836"/>
    </source>
</evidence>
<sequence>MIGIIGAGGHAKVVKDILEEVYSLHDFTFFSTSPIHTSFDKYNLYPDSLTNILKWSQTIATWHVAIGNPKIRKEKVELLQLHNLSLATAIHPSSVISKNSTIGKATSIMAGSVINSDAQIGENCIINTSSSIDHDCRIENHVNIGPGSHLAGNVTVGELSDLGAGTIVIPNIKIGKRCTIGAGAVVITDIPDDSVAVGVPAKIISSKG</sequence>
<dbReference type="InterPro" id="IPR041561">
    <property type="entry name" value="PglD_N"/>
</dbReference>
<dbReference type="Proteomes" id="UP001165287">
    <property type="component" value="Unassembled WGS sequence"/>
</dbReference>
<evidence type="ECO:0000313" key="5">
    <source>
        <dbReference type="Proteomes" id="UP001165287"/>
    </source>
</evidence>
<dbReference type="InterPro" id="IPR001451">
    <property type="entry name" value="Hexapep"/>
</dbReference>
<dbReference type="RefSeq" id="WP_224140301.1">
    <property type="nucleotide sequence ID" value="NZ_JAIQUM010000043.1"/>
</dbReference>
<keyword evidence="5" id="KW-1185">Reference proteome</keyword>
<keyword evidence="2" id="KW-0677">Repeat</keyword>
<dbReference type="EMBL" id="JAIQUM010000043">
    <property type="protein sequence ID" value="MBZ5751967.1"/>
    <property type="molecule type" value="Genomic_DNA"/>
</dbReference>
<dbReference type="SUPFAM" id="SSF51161">
    <property type="entry name" value="Trimeric LpxA-like enzymes"/>
    <property type="match status" value="1"/>
</dbReference>
<dbReference type="PANTHER" id="PTHR43300">
    <property type="entry name" value="ACETYLTRANSFERASE"/>
    <property type="match status" value="1"/>
</dbReference>
<keyword evidence="1" id="KW-0808">Transferase</keyword>
<dbReference type="InterPro" id="IPR011004">
    <property type="entry name" value="Trimer_LpxA-like_sf"/>
</dbReference>
<evidence type="ECO:0000256" key="2">
    <source>
        <dbReference type="ARBA" id="ARBA00022737"/>
    </source>
</evidence>
<dbReference type="PROSITE" id="PS00101">
    <property type="entry name" value="HEXAPEP_TRANSFERASES"/>
    <property type="match status" value="1"/>
</dbReference>
<dbReference type="InterPro" id="IPR018357">
    <property type="entry name" value="Hexapep_transf_CS"/>
</dbReference>
<evidence type="ECO:0000256" key="1">
    <source>
        <dbReference type="ARBA" id="ARBA00022679"/>
    </source>
</evidence>
<accession>A0ABS7UVB7</accession>
<dbReference type="InterPro" id="IPR050179">
    <property type="entry name" value="Trans_hexapeptide_repeat"/>
</dbReference>
<gene>
    <name evidence="4" type="ORF">K9V48_17350</name>
</gene>
<comment type="caution">
    <text evidence="4">The sequence shown here is derived from an EMBL/GenBank/DDBJ whole genome shotgun (WGS) entry which is preliminary data.</text>
</comment>
<dbReference type="PANTHER" id="PTHR43300:SF7">
    <property type="entry name" value="UDP-N-ACETYLBACILLOSAMINE N-ACETYLTRANSFERASE"/>
    <property type="match status" value="1"/>
</dbReference>
<organism evidence="4 5">
    <name type="scientific">Metabacillus rhizolycopersici</name>
    <dbReference type="NCBI Taxonomy" id="2875709"/>
    <lineage>
        <taxon>Bacteria</taxon>
        <taxon>Bacillati</taxon>
        <taxon>Bacillota</taxon>
        <taxon>Bacilli</taxon>
        <taxon>Bacillales</taxon>
        <taxon>Bacillaceae</taxon>
        <taxon>Metabacillus</taxon>
    </lineage>
</organism>